<evidence type="ECO:0000313" key="1">
    <source>
        <dbReference type="EMBL" id="KAK1357676.1"/>
    </source>
</evidence>
<gene>
    <name evidence="1" type="ORF">POM88_050932</name>
</gene>
<sequence length="276" mass="31601">MATMAELPYELLYQIILFLVQSPVGAADFARILSVCKSFLLFAGDERILKLVNFDIRMELKNFYRYQHINSLLVKCSEAGNVAAQFLLGKVILVSSSQLLLCEWQNAKCDFHPFDCAKLGEISCILATNVSAKEYYARFIGNDNTLINLIGLLVSRARRVRAVEKLAKSKESFIDSYRVLSVSLTPSKCCHSSNATSGKYIDDIADEVIFLLNLHKRECDTVGVHWRKAMSDMDYLEEQWNVMSKRLDEAYYKFNKIRAETVFLFDLCTQHVIRKM</sequence>
<evidence type="ECO:0000313" key="2">
    <source>
        <dbReference type="Proteomes" id="UP001237642"/>
    </source>
</evidence>
<accession>A0AAD8M1Y5</accession>
<name>A0AAD8M1Y5_9APIA</name>
<protein>
    <recommendedName>
        <fullName evidence="3">F-box domain-containing protein</fullName>
    </recommendedName>
</protein>
<dbReference type="SUPFAM" id="SSF81383">
    <property type="entry name" value="F-box domain"/>
    <property type="match status" value="1"/>
</dbReference>
<reference evidence="1" key="1">
    <citation type="submission" date="2023-02" db="EMBL/GenBank/DDBJ databases">
        <title>Genome of toxic invasive species Heracleum sosnowskyi carries increased number of genes despite the absence of recent whole-genome duplications.</title>
        <authorList>
            <person name="Schelkunov M."/>
            <person name="Shtratnikova V."/>
            <person name="Makarenko M."/>
            <person name="Klepikova A."/>
            <person name="Omelchenko D."/>
            <person name="Novikova G."/>
            <person name="Obukhova E."/>
            <person name="Bogdanov V."/>
            <person name="Penin A."/>
            <person name="Logacheva M."/>
        </authorList>
    </citation>
    <scope>NUCLEOTIDE SEQUENCE</scope>
    <source>
        <strain evidence="1">Hsosn_3</strain>
        <tissue evidence="1">Leaf</tissue>
    </source>
</reference>
<keyword evidence="2" id="KW-1185">Reference proteome</keyword>
<evidence type="ECO:0008006" key="3">
    <source>
        <dbReference type="Google" id="ProtNLM"/>
    </source>
</evidence>
<reference evidence="1" key="2">
    <citation type="submission" date="2023-05" db="EMBL/GenBank/DDBJ databases">
        <authorList>
            <person name="Schelkunov M.I."/>
        </authorList>
    </citation>
    <scope>NUCLEOTIDE SEQUENCE</scope>
    <source>
        <strain evidence="1">Hsosn_3</strain>
        <tissue evidence="1">Leaf</tissue>
    </source>
</reference>
<organism evidence="1 2">
    <name type="scientific">Heracleum sosnowskyi</name>
    <dbReference type="NCBI Taxonomy" id="360622"/>
    <lineage>
        <taxon>Eukaryota</taxon>
        <taxon>Viridiplantae</taxon>
        <taxon>Streptophyta</taxon>
        <taxon>Embryophyta</taxon>
        <taxon>Tracheophyta</taxon>
        <taxon>Spermatophyta</taxon>
        <taxon>Magnoliopsida</taxon>
        <taxon>eudicotyledons</taxon>
        <taxon>Gunneridae</taxon>
        <taxon>Pentapetalae</taxon>
        <taxon>asterids</taxon>
        <taxon>campanulids</taxon>
        <taxon>Apiales</taxon>
        <taxon>Apiaceae</taxon>
        <taxon>Apioideae</taxon>
        <taxon>apioid superclade</taxon>
        <taxon>Tordylieae</taxon>
        <taxon>Tordyliinae</taxon>
        <taxon>Heracleum</taxon>
    </lineage>
</organism>
<dbReference type="InterPro" id="IPR036047">
    <property type="entry name" value="F-box-like_dom_sf"/>
</dbReference>
<dbReference type="AlphaFoldDB" id="A0AAD8M1Y5"/>
<dbReference type="Proteomes" id="UP001237642">
    <property type="component" value="Unassembled WGS sequence"/>
</dbReference>
<proteinExistence type="predicted"/>
<comment type="caution">
    <text evidence="1">The sequence shown here is derived from an EMBL/GenBank/DDBJ whole genome shotgun (WGS) entry which is preliminary data.</text>
</comment>
<dbReference type="EMBL" id="JAUIZM010000011">
    <property type="protein sequence ID" value="KAK1357676.1"/>
    <property type="molecule type" value="Genomic_DNA"/>
</dbReference>